<keyword evidence="2 4" id="KW-0479">Metal-binding</keyword>
<feature type="signal peptide" evidence="5">
    <location>
        <begin position="1"/>
        <end position="18"/>
    </location>
</feature>
<keyword evidence="5" id="KW-0732">Signal</keyword>
<keyword evidence="8" id="KW-1185">Reference proteome</keyword>
<dbReference type="SUPFAM" id="SSF46626">
    <property type="entry name" value="Cytochrome c"/>
    <property type="match status" value="1"/>
</dbReference>
<evidence type="ECO:0000256" key="2">
    <source>
        <dbReference type="ARBA" id="ARBA00022723"/>
    </source>
</evidence>
<reference evidence="7 8" key="1">
    <citation type="submission" date="2019-03" db="EMBL/GenBank/DDBJ databases">
        <title>Draft Genome Sequence of Desulfosporosinus fructosivorans Strain 63.6F, Isolated from Marine Sediment in the Baltic Sea.</title>
        <authorList>
            <person name="Hausmann B."/>
            <person name="Vandieken V."/>
            <person name="Pjevac P."/>
            <person name="Schreck K."/>
            <person name="Herbold C.W."/>
            <person name="Loy A."/>
        </authorList>
    </citation>
    <scope>NUCLEOTIDE SEQUENCE [LARGE SCALE GENOMIC DNA]</scope>
    <source>
        <strain evidence="7 8">63.6F</strain>
    </source>
</reference>
<organism evidence="7 8">
    <name type="scientific">Desulfosporosinus fructosivorans</name>
    <dbReference type="NCBI Taxonomy" id="2018669"/>
    <lineage>
        <taxon>Bacteria</taxon>
        <taxon>Bacillati</taxon>
        <taxon>Bacillota</taxon>
        <taxon>Clostridia</taxon>
        <taxon>Eubacteriales</taxon>
        <taxon>Desulfitobacteriaceae</taxon>
        <taxon>Desulfosporosinus</taxon>
    </lineage>
</organism>
<dbReference type="Pfam" id="PF00034">
    <property type="entry name" value="Cytochrom_C"/>
    <property type="match status" value="1"/>
</dbReference>
<keyword evidence="3 4" id="KW-0408">Iron</keyword>
<dbReference type="Gene3D" id="1.10.760.10">
    <property type="entry name" value="Cytochrome c-like domain"/>
    <property type="match status" value="1"/>
</dbReference>
<dbReference type="InterPro" id="IPR009056">
    <property type="entry name" value="Cyt_c-like_dom"/>
</dbReference>
<protein>
    <submittedName>
        <fullName evidence="7">C-type cytochrome</fullName>
    </submittedName>
</protein>
<evidence type="ECO:0000256" key="1">
    <source>
        <dbReference type="ARBA" id="ARBA00022617"/>
    </source>
</evidence>
<feature type="domain" description="Cytochrome c" evidence="6">
    <location>
        <begin position="33"/>
        <end position="113"/>
    </location>
</feature>
<dbReference type="GO" id="GO:0009055">
    <property type="term" value="F:electron transfer activity"/>
    <property type="evidence" value="ECO:0007669"/>
    <property type="project" value="InterPro"/>
</dbReference>
<sequence length="131" mass="14995">MKLRSFMIISALSFGGFALMSWQSQQLPHPIPQEATQGKQVWQDYNCISCHALFGNGGYNGDDLTHIINKRSSLELINFFVKPPVMRPNHKRLHPQLSQDEAEKLVQYFKFLDKIPTLGWPPKARKSGENI</sequence>
<evidence type="ECO:0000256" key="3">
    <source>
        <dbReference type="ARBA" id="ARBA00023004"/>
    </source>
</evidence>
<gene>
    <name evidence="7" type="ORF">E4K67_21060</name>
</gene>
<keyword evidence="1 4" id="KW-0349">Heme</keyword>
<evidence type="ECO:0000313" key="7">
    <source>
        <dbReference type="EMBL" id="TGE36417.1"/>
    </source>
</evidence>
<dbReference type="RefSeq" id="WP_135550304.1">
    <property type="nucleotide sequence ID" value="NZ_SPQQ01000008.1"/>
</dbReference>
<evidence type="ECO:0000256" key="5">
    <source>
        <dbReference type="SAM" id="SignalP"/>
    </source>
</evidence>
<evidence type="ECO:0000313" key="8">
    <source>
        <dbReference type="Proteomes" id="UP000298460"/>
    </source>
</evidence>
<evidence type="ECO:0000259" key="6">
    <source>
        <dbReference type="PROSITE" id="PS51007"/>
    </source>
</evidence>
<evidence type="ECO:0000256" key="4">
    <source>
        <dbReference type="PROSITE-ProRule" id="PRU00433"/>
    </source>
</evidence>
<name>A0A4Z0R349_9FIRM</name>
<accession>A0A4Z0R349</accession>
<comment type="caution">
    <text evidence="7">The sequence shown here is derived from an EMBL/GenBank/DDBJ whole genome shotgun (WGS) entry which is preliminary data.</text>
</comment>
<dbReference type="OrthoDB" id="9809720at2"/>
<feature type="chain" id="PRO_5039018935" evidence="5">
    <location>
        <begin position="19"/>
        <end position="131"/>
    </location>
</feature>
<proteinExistence type="predicted"/>
<dbReference type="EMBL" id="SPQQ01000008">
    <property type="protein sequence ID" value="TGE36417.1"/>
    <property type="molecule type" value="Genomic_DNA"/>
</dbReference>
<dbReference type="AlphaFoldDB" id="A0A4Z0R349"/>
<dbReference type="InterPro" id="IPR036909">
    <property type="entry name" value="Cyt_c-like_dom_sf"/>
</dbReference>
<dbReference type="PROSITE" id="PS51007">
    <property type="entry name" value="CYTC"/>
    <property type="match status" value="1"/>
</dbReference>
<dbReference type="Proteomes" id="UP000298460">
    <property type="component" value="Unassembled WGS sequence"/>
</dbReference>
<dbReference type="GO" id="GO:0046872">
    <property type="term" value="F:metal ion binding"/>
    <property type="evidence" value="ECO:0007669"/>
    <property type="project" value="UniProtKB-KW"/>
</dbReference>
<dbReference type="GO" id="GO:0020037">
    <property type="term" value="F:heme binding"/>
    <property type="evidence" value="ECO:0007669"/>
    <property type="project" value="InterPro"/>
</dbReference>